<evidence type="ECO:0000313" key="2">
    <source>
        <dbReference type="Proteomes" id="UP000593568"/>
    </source>
</evidence>
<reference evidence="1 2" key="1">
    <citation type="journal article" date="2019" name="Genome Biol. Evol.">
        <title>Insights into the evolution of the New World diploid cottons (Gossypium, subgenus Houzingenia) based on genome sequencing.</title>
        <authorList>
            <person name="Grover C.E."/>
            <person name="Arick M.A. 2nd"/>
            <person name="Thrash A."/>
            <person name="Conover J.L."/>
            <person name="Sanders W.S."/>
            <person name="Peterson D.G."/>
            <person name="Frelichowski J.E."/>
            <person name="Scheffler J.A."/>
            <person name="Scheffler B.E."/>
            <person name="Wendel J.F."/>
        </authorList>
    </citation>
    <scope>NUCLEOTIDE SEQUENCE [LARGE SCALE GENOMIC DNA]</scope>
    <source>
        <strain evidence="1">8</strain>
        <tissue evidence="1">Leaf</tissue>
    </source>
</reference>
<comment type="caution">
    <text evidence="1">The sequence shown here is derived from an EMBL/GenBank/DDBJ whole genome shotgun (WGS) entry which is preliminary data.</text>
</comment>
<organism evidence="1 2">
    <name type="scientific">Gossypium trilobum</name>
    <dbReference type="NCBI Taxonomy" id="34281"/>
    <lineage>
        <taxon>Eukaryota</taxon>
        <taxon>Viridiplantae</taxon>
        <taxon>Streptophyta</taxon>
        <taxon>Embryophyta</taxon>
        <taxon>Tracheophyta</taxon>
        <taxon>Spermatophyta</taxon>
        <taxon>Magnoliopsida</taxon>
        <taxon>eudicotyledons</taxon>
        <taxon>Gunneridae</taxon>
        <taxon>Pentapetalae</taxon>
        <taxon>rosids</taxon>
        <taxon>malvids</taxon>
        <taxon>Malvales</taxon>
        <taxon>Malvaceae</taxon>
        <taxon>Malvoideae</taxon>
        <taxon>Gossypium</taxon>
    </lineage>
</organism>
<gene>
    <name evidence="1" type="ORF">Gotri_011571</name>
</gene>
<name>A0A7J9EU70_9ROSI</name>
<dbReference type="EMBL" id="JABEZW010000009">
    <property type="protein sequence ID" value="MBA0776602.1"/>
    <property type="molecule type" value="Genomic_DNA"/>
</dbReference>
<dbReference type="Proteomes" id="UP000593568">
    <property type="component" value="Unassembled WGS sequence"/>
</dbReference>
<dbReference type="AlphaFoldDB" id="A0A7J9EU70"/>
<evidence type="ECO:0000313" key="1">
    <source>
        <dbReference type="EMBL" id="MBA0776602.1"/>
    </source>
</evidence>
<protein>
    <submittedName>
        <fullName evidence="1">Uncharacterized protein</fullName>
    </submittedName>
</protein>
<sequence length="179" mass="19835">MDLVSLPKVSWKQMLLGKGVSVQEEGPQSNEIDIVEDLEFLEGDVKKSMVNGLSAIEFSDRKRQTKTGGPRDNGIRLNITGSNTMGILNGKIDGLHENCNKPKMIVVDLNAIKQLGDLFNDRPQSSNLSNGPFVTTTYFNHTFEESEGMVMALDGNVLDLRKYSTIIFKENSNPNKGEE</sequence>
<proteinExistence type="predicted"/>
<keyword evidence="2" id="KW-1185">Reference proteome</keyword>
<accession>A0A7J9EU70</accession>